<evidence type="ECO:0000313" key="7">
    <source>
        <dbReference type="Proteomes" id="UP001642464"/>
    </source>
</evidence>
<comment type="caution">
    <text evidence="6">The sequence shown here is derived from an EMBL/GenBank/DDBJ whole genome shotgun (WGS) entry which is preliminary data.</text>
</comment>
<evidence type="ECO:0000256" key="1">
    <source>
        <dbReference type="ARBA" id="ARBA00023172"/>
    </source>
</evidence>
<feature type="chain" id="PRO_5045195627" evidence="4">
    <location>
        <begin position="19"/>
        <end position="2007"/>
    </location>
</feature>
<dbReference type="Proteomes" id="UP001642464">
    <property type="component" value="Unassembled WGS sequence"/>
</dbReference>
<dbReference type="SUPFAM" id="SSF56349">
    <property type="entry name" value="DNA breaking-rejoining enzymes"/>
    <property type="match status" value="1"/>
</dbReference>
<evidence type="ECO:0000256" key="4">
    <source>
        <dbReference type="SAM" id="SignalP"/>
    </source>
</evidence>
<gene>
    <name evidence="6" type="ORF">SCF082_LOCUS42849</name>
</gene>
<evidence type="ECO:0000256" key="2">
    <source>
        <dbReference type="SAM" id="Coils"/>
    </source>
</evidence>
<evidence type="ECO:0000256" key="3">
    <source>
        <dbReference type="SAM" id="MobiDB-lite"/>
    </source>
</evidence>
<feature type="domain" description="Tyr recombinase" evidence="5">
    <location>
        <begin position="1780"/>
        <end position="1971"/>
    </location>
</feature>
<dbReference type="PROSITE" id="PS51898">
    <property type="entry name" value="TYR_RECOMBINASE"/>
    <property type="match status" value="1"/>
</dbReference>
<keyword evidence="7" id="KW-1185">Reference proteome</keyword>
<dbReference type="InterPro" id="IPR011010">
    <property type="entry name" value="DNA_brk_join_enz"/>
</dbReference>
<feature type="coiled-coil region" evidence="2">
    <location>
        <begin position="48"/>
        <end position="82"/>
    </location>
</feature>
<feature type="compositionally biased region" description="Acidic residues" evidence="3">
    <location>
        <begin position="345"/>
        <end position="359"/>
    </location>
</feature>
<dbReference type="Gene3D" id="1.10.443.10">
    <property type="entry name" value="Intergrase catalytic core"/>
    <property type="match status" value="1"/>
</dbReference>
<evidence type="ECO:0000259" key="5">
    <source>
        <dbReference type="PROSITE" id="PS51898"/>
    </source>
</evidence>
<dbReference type="EMBL" id="CAXAMM010040063">
    <property type="protein sequence ID" value="CAK9090880.1"/>
    <property type="molecule type" value="Genomic_DNA"/>
</dbReference>
<keyword evidence="1" id="KW-0233">DNA recombination</keyword>
<proteinExistence type="predicted"/>
<evidence type="ECO:0000313" key="6">
    <source>
        <dbReference type="EMBL" id="CAK9090880.1"/>
    </source>
</evidence>
<dbReference type="InterPro" id="IPR002104">
    <property type="entry name" value="Integrase_catalytic"/>
</dbReference>
<feature type="region of interest" description="Disordered" evidence="3">
    <location>
        <begin position="323"/>
        <end position="371"/>
    </location>
</feature>
<accession>A0ABP0QTY7</accession>
<protein>
    <submittedName>
        <fullName evidence="6">Ultraviolet-B receptor UVR8</fullName>
    </submittedName>
</protein>
<sequence>MPGRLALGAAGGSLTTLAVSLLQQLSSPEDLLLQPLSCDCSGGLQETIRSALAELKEARSEIKSLTSRVRALEIQLEGFTEVSSLQEELREETAKVLPVSRGYPESGLGSNSASAGSGGIEIAAEGGQTWEERERICKDIGYFLRRSLGEDYRGYSGRQKIKQASRFYVIVRDFAGVLYDPPKVVSRFSEVKSLCIPHGEAGTSIFVGLPSKQEVLCTLKAAEAVPLVFSDGHTNLHYEVGRLEDGMAELQKSLSSLTSVMRGSLKEMKDRAPSTPARAPALRTPERVRRVNFRGLDGAVVDAALGAGVPEAHLQEMADILSKSPGKMEDLPRRPAKNTEGALSETEEEEPEEVEEELEGGSRPGSSSDTSVAKAIVKLTKVCSHLAQSKRRRDPLEQLLDIGGGSLEGEGSGSVASKKGAALRLLKKRLVENPSMIYKSIESNMLMDYGSQPVKPGEGSGHITARGWLEHRSRIQSFASHVRWSWTMAGVWDALIRGDVDQARARCALAVAAADQSAIDGGSWILAQTMLLETLDAARTEISGGGFPMPIPFPEALWKKRNVETAGETEFSFFKKKAVNLVVVILNYLSLNRASRCPPHLVAGAPLSRLQWNMVKRLGDLLDGWICSGEVGPRNMGRAAPKIESLEDAIAALELQAESLRTESEDTYSRFCDEPTSGNGRCADVGRVVGTSSHAPYSTFKSLEPDRLQFVGFPLFDPLPYLDEESAAVYAEPLRMRRDPSEWKFAIPRVRMHCKPGDKIRLFELLDKSERLSLFPAREVDGRFASGMFAVVKSEERDRLIMDSRPANVLERPLKRWIRSLGSCEALGRLFLPPGTELRAFGSDLRDFYHLFQVGEERARRNILCGAVSPKDVCHLKCFREEFFAERDLFGALCTLAMGDAQAVSLAQTCHLSLALCCGAASPSNLLTLSGPVPREREMVGIIIDDFISLSIHEVGAPLPTPARSLRDRMERKYKEVKLISHPDTSFSDEVTCSFWGCDLDGKQGLIRGTLKRAIPLASLVLDIVRLGYSSVDLLQTIGGSLLSFYLFRRRMLCLMDLIFQATVGREKNEVLEMSGGLKSELFCLAFLLPLACTDLRALPRGRVFASDASNWGEASVVADLPGAISEELVRHSLRKGTWSRLLPAGLAWERSHGLLEVDQELPSNEICYTMNPLWETLAKCLSFRIFHKRRSKTVRRINVGELRSFLAAEKKAGIDSPGSRDLFGLDSQVCLGALLKGRSASPALNQEMERNLSDVLGLGLYSEFMYFSSKSNPSDDPTRGVPLRKACWNFPSWWEPLSRREFEGFDAWLRKEGLDSHTLSELPEFDELLGSIAQGEPDGGNSHPPTSFQFSEGGFFERVQETIEQESDKLCERSRACFFGKFGPLGARESSEVFKMLEEWTSSGQLKRSDLGDENELIDRPGYLDLFSGIKGVAKWMQKLTPLWTVTFELEDGPNQNLDDERLRSLLSKFVAWGVFECWGAAPVCSSFSQAVWPRVRSLASPWGFEEGVSPSMQEKISRGNSCALWLVSLAELSLDLDVLFWIENPDTSYLFKLPPWVTLVEAHESLGSWRVDYCRFKAKWRKRTRFLSNSALRGHDTFCLGGHSHIVLRGRSSFHRKSWTSVAQAYPDLVSKTVCAGLAYSCGFLKTRGGFDPSCFAFTGTRRVGEAQKPGPPTRADRSLGLESVQLTEARTQALQSKIWRWFRDWCLERISAEAFSSAVRSPALLCTLVKEFGHFLFREGKSLYILRHLVVIVQKQIIGARPYIHICWDVVQRWEEVEPPTHRVPIPGSVVRAMASIAIHWRWWRFAGCILGAFYGIMRPGEILRAYRSDLILPADLLNDPSGPAFIRIRQPKSRRRGGGRVQHASIHDVAIVGLLDALFGSPRQDEALYPISPGSFRRRWDKIVEHLGIPLALKVTPGGLRAGGAVHEYRAGCDIPRLMWRMRVRHQHTLESYVQEVAADSFTAKLNPNCLRRITLMSRLFDFLLEVVAARRSDRRLVPPGAL</sequence>
<dbReference type="InterPro" id="IPR013762">
    <property type="entry name" value="Integrase-like_cat_sf"/>
</dbReference>
<feature type="signal peptide" evidence="4">
    <location>
        <begin position="1"/>
        <end position="18"/>
    </location>
</feature>
<keyword evidence="4" id="KW-0732">Signal</keyword>
<keyword evidence="2" id="KW-0175">Coiled coil</keyword>
<reference evidence="6 7" key="1">
    <citation type="submission" date="2024-02" db="EMBL/GenBank/DDBJ databases">
        <authorList>
            <person name="Chen Y."/>
            <person name="Shah S."/>
            <person name="Dougan E. K."/>
            <person name="Thang M."/>
            <person name="Chan C."/>
        </authorList>
    </citation>
    <scope>NUCLEOTIDE SEQUENCE [LARGE SCALE GENOMIC DNA]</scope>
</reference>
<keyword evidence="6" id="KW-0675">Receptor</keyword>
<name>A0ABP0QTY7_9DINO</name>
<organism evidence="6 7">
    <name type="scientific">Durusdinium trenchii</name>
    <dbReference type="NCBI Taxonomy" id="1381693"/>
    <lineage>
        <taxon>Eukaryota</taxon>
        <taxon>Sar</taxon>
        <taxon>Alveolata</taxon>
        <taxon>Dinophyceae</taxon>
        <taxon>Suessiales</taxon>
        <taxon>Symbiodiniaceae</taxon>
        <taxon>Durusdinium</taxon>
    </lineage>
</organism>